<evidence type="ECO:0000256" key="3">
    <source>
        <dbReference type="ARBA" id="ARBA00003736"/>
    </source>
</evidence>
<evidence type="ECO:0000256" key="11">
    <source>
        <dbReference type="ARBA" id="ARBA00022581"/>
    </source>
</evidence>
<dbReference type="Proteomes" id="UP000241584">
    <property type="component" value="Segment"/>
</dbReference>
<keyword evidence="11" id="KW-0945">Host-virus interaction</keyword>
<dbReference type="GlyCosmos" id="A0A1L5YIM4">
    <property type="glycosylation" value="2 sites, No reported glycans"/>
</dbReference>
<feature type="disulfide bond" evidence="25">
    <location>
        <begin position="172"/>
        <end position="196"/>
    </location>
</feature>
<dbReference type="RefSeq" id="YP_009508497.1">
    <property type="nucleotide sequence ID" value="NC_039015.1"/>
</dbReference>
<keyword evidence="20 27" id="KW-0472">Membrane</keyword>
<organism evidence="28">
    <name type="scientific">avian paramyxovirus 14</name>
    <dbReference type="NCBI Taxonomy" id="1928005"/>
    <lineage>
        <taxon>Viruses</taxon>
        <taxon>Riboviria</taxon>
        <taxon>Orthornavirae</taxon>
        <taxon>Negarnaviricota</taxon>
        <taxon>Haploviricotina</taxon>
        <taxon>Monjiviricetes</taxon>
        <taxon>Mononegavirales</taxon>
        <taxon>Paramyxoviridae</taxon>
        <taxon>Avulavirinae</taxon>
        <taxon>Metaavulavirus</taxon>
        <taxon>Metaavulavirus japanense</taxon>
        <taxon>Avian metaavulavirus 14</taxon>
    </lineage>
</organism>
<dbReference type="GO" id="GO:0019031">
    <property type="term" value="C:viral envelope"/>
    <property type="evidence" value="ECO:0007669"/>
    <property type="project" value="UniProtKB-KW"/>
</dbReference>
<comment type="subcellular location">
    <subcellularLocation>
        <location evidence="5">Host cell membrane</location>
        <topology evidence="5">Single-pass type II membrane protein</topology>
    </subcellularLocation>
    <subcellularLocation>
        <location evidence="4">Virion membrane</location>
        <topology evidence="4">Single-pass type II membrane protein</topology>
    </subcellularLocation>
</comment>
<dbReference type="KEGG" id="vg:37619965"/>
<evidence type="ECO:0000256" key="9">
    <source>
        <dbReference type="ARBA" id="ARBA00022511"/>
    </source>
</evidence>
<feature type="disulfide bond" evidence="25">
    <location>
        <begin position="186"/>
        <end position="247"/>
    </location>
</feature>
<sequence length="580" mass="64355">MEGSRTVIYQGDPNEKNTWRLVFRTLTLILNLAILSVTIASIIITSKITLSEVTTLKTEGVEEVITPLMATLSDSVQQEKMIYKEVAISIPLVLDKIQTDVGTSVAQITDALRQIQGVNGTQAFALSNAPEYSGGIEVPLFQIDSFVNKSMSISGLLEHASFIPSPTTLHGCTRIPSFHLGPRHWCYTHNIIGSRCRDEGFSSMYISIGAITVNRDGNPLFITTASTILADDNNRKSCSIIASSYGCDLLCSIVTESENDDYANPNPTKMVHGRFLYNGSYVEQALPNSLFQDKWVAQYPGVGSGITTHGKVLFPIYGGIKKNTQLFYELSKYGFFAHNKELECKNMTEEQIRDIKAAYLPSKTSGNLFAQGIIYCNISKLGDCNVAVLNTSTTMMGAEGRLQMMGEYVYYYQRSSSWWPVGIVYKKSLAELMNGINMEVLSFEPIPLSKFPRPTWTAGLCQKPSICPDVCVTGVYTDLFSVTIGSTTDKDTYFGVYLDSATERKDPWVAAADQYEWRNRVRLFESTTEAAYTTSTCFKNTVNNRVFCVSIVELRENLLGDWKIVPLLFQIGVSQGPPPK</sequence>
<keyword evidence="15" id="KW-0946">Virion</keyword>
<gene>
    <name evidence="28" type="primary">HN</name>
</gene>
<evidence type="ECO:0000256" key="5">
    <source>
        <dbReference type="ARBA" id="ARBA00004336"/>
    </source>
</evidence>
<dbReference type="Pfam" id="PF00423">
    <property type="entry name" value="HN"/>
    <property type="match status" value="1"/>
</dbReference>
<keyword evidence="13" id="KW-0378">Hydrolase</keyword>
<keyword evidence="18" id="KW-0735">Signal-anchor</keyword>
<evidence type="ECO:0000256" key="19">
    <source>
        <dbReference type="ARBA" id="ARBA00022989"/>
    </source>
</evidence>
<keyword evidence="17 26" id="KW-0261">Viral envelope protein</keyword>
<evidence type="ECO:0000256" key="15">
    <source>
        <dbReference type="ARBA" id="ARBA00022844"/>
    </source>
</evidence>
<evidence type="ECO:0000313" key="28">
    <source>
        <dbReference type="EMBL" id="APP90894.1"/>
    </source>
</evidence>
<evidence type="ECO:0000256" key="22">
    <source>
        <dbReference type="ARBA" id="ARBA00023296"/>
    </source>
</evidence>
<evidence type="ECO:0000256" key="20">
    <source>
        <dbReference type="ARBA" id="ARBA00023136"/>
    </source>
</evidence>
<dbReference type="CDD" id="cd15469">
    <property type="entry name" value="HN"/>
    <property type="match status" value="1"/>
</dbReference>
<evidence type="ECO:0000256" key="7">
    <source>
        <dbReference type="ARBA" id="ARBA00012733"/>
    </source>
</evidence>
<keyword evidence="14" id="KW-1161">Viral attachment to host cell</keyword>
<evidence type="ECO:0000256" key="1">
    <source>
        <dbReference type="ARBA" id="ARBA00000427"/>
    </source>
</evidence>
<name>A0A1L5YIM4_9MONO</name>
<evidence type="ECO:0000256" key="13">
    <source>
        <dbReference type="ARBA" id="ARBA00022801"/>
    </source>
</evidence>
<keyword evidence="25" id="KW-1015">Disulfide bond</keyword>
<feature type="disulfide bond" evidence="25">
    <location>
        <begin position="376"/>
        <end position="384"/>
    </location>
</feature>
<feature type="glycosylation site" description="N-linked (GlcNAc...) asparagine; by host" evidence="24">
    <location>
        <position position="148"/>
    </location>
</feature>
<comment type="subunit">
    <text evidence="23">Homotetramer; composed of disulfide-linked homodimers. Interacts with F protein trimer. Interacts with host CG-1B; this interaction inhibits viral adsorption and replication rather than internalization.</text>
</comment>
<keyword evidence="29" id="KW-1185">Reference proteome</keyword>
<evidence type="ECO:0000256" key="23">
    <source>
        <dbReference type="ARBA" id="ARBA00066270"/>
    </source>
</evidence>
<comment type="function">
    <text evidence="2">Neuraminidase activity ensures the efficient spread of the virus by dissociating the mature virions from the neuraminic acid containing glycoproteins.</text>
</comment>
<feature type="disulfide bond" evidence="25">
    <location>
        <begin position="537"/>
        <end position="548"/>
    </location>
</feature>
<dbReference type="GeneID" id="37619965"/>
<feature type="transmembrane region" description="Helical" evidence="27">
    <location>
        <begin position="21"/>
        <end position="44"/>
    </location>
</feature>
<dbReference type="SUPFAM" id="SSF50939">
    <property type="entry name" value="Sialidases"/>
    <property type="match status" value="1"/>
</dbReference>
<dbReference type="GO" id="GO:0055036">
    <property type="term" value="C:virion membrane"/>
    <property type="evidence" value="ECO:0007669"/>
    <property type="project" value="UniProtKB-SubCell"/>
</dbReference>
<evidence type="ECO:0000256" key="8">
    <source>
        <dbReference type="ARBA" id="ARBA00020643"/>
    </source>
</evidence>
<evidence type="ECO:0000256" key="27">
    <source>
        <dbReference type="SAM" id="Phobius"/>
    </source>
</evidence>
<evidence type="ECO:0000256" key="25">
    <source>
        <dbReference type="PIRSR" id="PIRSR001072-2"/>
    </source>
</evidence>
<comment type="similarity">
    <text evidence="6 26">Belongs to the paramyxoviruses hemagglutinin-neuraminidase family.</text>
</comment>
<reference evidence="28" key="1">
    <citation type="journal article" date="2017" name="Virus Res.">
        <title>Characterization of avian paramyxovirus serotype 14, a novel serotype, isolated from a duck fecal sample in Japan.</title>
        <authorList>
            <person name="Thampaisarn R."/>
            <person name="Bui V.N."/>
            <person name="Trinh D.Q."/>
            <person name="Nagai M."/>
            <person name="Mizutani T."/>
            <person name="Omatsu T."/>
            <person name="Katayama Y."/>
            <person name="Gronsang D."/>
            <person name="Le D.H."/>
            <person name="Ogawa H."/>
            <person name="Imai K."/>
        </authorList>
    </citation>
    <scope>NUCLEOTIDE SEQUENCE [LARGE SCALE GENOMIC DNA]</scope>
    <source>
        <strain evidence="28">APMV14/duck/Japan/11OG0352/2011</strain>
    </source>
</reference>
<keyword evidence="9" id="KW-1032">Host cell membrane</keyword>
<feature type="disulfide bond" evidence="25">
    <location>
        <begin position="238"/>
        <end position="251"/>
    </location>
</feature>
<evidence type="ECO:0000313" key="29">
    <source>
        <dbReference type="Proteomes" id="UP000241584"/>
    </source>
</evidence>
<keyword evidence="12 27" id="KW-0812">Transmembrane</keyword>
<feature type="glycosylation site" description="N-linked (GlcNAc...) asparagine; by host" evidence="24">
    <location>
        <position position="278"/>
    </location>
</feature>
<dbReference type="GO" id="GO:0004308">
    <property type="term" value="F:exo-alpha-sialidase activity"/>
    <property type="evidence" value="ECO:0007669"/>
    <property type="project" value="UniProtKB-EC"/>
</dbReference>
<dbReference type="GO" id="GO:0046718">
    <property type="term" value="P:symbiont entry into host cell"/>
    <property type="evidence" value="ECO:0007669"/>
    <property type="project" value="UniProtKB-KW"/>
</dbReference>
<evidence type="ECO:0000256" key="17">
    <source>
        <dbReference type="ARBA" id="ARBA00022879"/>
    </source>
</evidence>
<keyword evidence="22" id="KW-1160">Virus entry into host cell</keyword>
<evidence type="ECO:0000256" key="24">
    <source>
        <dbReference type="PIRSR" id="PIRSR001072-1"/>
    </source>
</evidence>
<keyword evidence="10 26" id="KW-0348">Hemagglutinin</keyword>
<dbReference type="GO" id="GO:0046789">
    <property type="term" value="F:host cell surface receptor binding"/>
    <property type="evidence" value="ECO:0007669"/>
    <property type="project" value="InterPro"/>
</dbReference>
<dbReference type="GO" id="GO:0020002">
    <property type="term" value="C:host cell plasma membrane"/>
    <property type="evidence" value="ECO:0007669"/>
    <property type="project" value="UniProtKB-SubCell"/>
</dbReference>
<keyword evidence="19 27" id="KW-1133">Transmembrane helix</keyword>
<proteinExistence type="inferred from homology"/>
<dbReference type="Gene3D" id="2.120.10.10">
    <property type="match status" value="1"/>
</dbReference>
<dbReference type="OrthoDB" id="12739at10239"/>
<keyword evidence="16" id="KW-1043">Host membrane</keyword>
<dbReference type="EMBL" id="KX258200">
    <property type="protein sequence ID" value="APP90894.1"/>
    <property type="molecule type" value="Viral_cRNA"/>
</dbReference>
<feature type="disulfide bond" evidence="25">
    <location>
        <begin position="461"/>
        <end position="471"/>
    </location>
</feature>
<evidence type="ECO:0000256" key="12">
    <source>
        <dbReference type="ARBA" id="ARBA00022692"/>
    </source>
</evidence>
<evidence type="ECO:0000256" key="26">
    <source>
        <dbReference type="RuleBase" id="RU004216"/>
    </source>
</evidence>
<dbReference type="InterPro" id="IPR000665">
    <property type="entry name" value="Hemagglutn/HN"/>
</dbReference>
<evidence type="ECO:0000256" key="16">
    <source>
        <dbReference type="ARBA" id="ARBA00022870"/>
    </source>
</evidence>
<evidence type="ECO:0000256" key="18">
    <source>
        <dbReference type="ARBA" id="ARBA00022968"/>
    </source>
</evidence>
<evidence type="ECO:0000256" key="21">
    <source>
        <dbReference type="ARBA" id="ARBA00023180"/>
    </source>
</evidence>
<dbReference type="InterPro" id="IPR016285">
    <property type="entry name" value="Hemagglutn-neuramid"/>
</dbReference>
<comment type="catalytic activity">
    <reaction evidence="1">
        <text>Hydrolysis of alpha-(2-&gt;3)-, alpha-(2-&gt;6)-, alpha-(2-&gt;8)- glycosidic linkages of terminal sialic acid residues in oligosaccharides, glycoproteins, glycolipids, colominic acid and synthetic substrates.</text>
        <dbReference type="EC" id="3.2.1.18"/>
    </reaction>
</comment>
<evidence type="ECO:0000256" key="14">
    <source>
        <dbReference type="ARBA" id="ARBA00022804"/>
    </source>
</evidence>
<dbReference type="GO" id="GO:0019062">
    <property type="term" value="P:virion attachment to host cell"/>
    <property type="evidence" value="ECO:0007669"/>
    <property type="project" value="UniProtKB-KW"/>
</dbReference>
<protein>
    <recommendedName>
        <fullName evidence="8">Hemagglutinin-neuraminidase</fullName>
        <ecNumber evidence="7">3.2.1.18</ecNumber>
    </recommendedName>
</protein>
<evidence type="ECO:0000256" key="10">
    <source>
        <dbReference type="ARBA" id="ARBA00022546"/>
    </source>
</evidence>
<dbReference type="PIRSF" id="PIRSF001072">
    <property type="entry name" value="Hemagglut-neuramid_paramyxoV"/>
    <property type="match status" value="1"/>
</dbReference>
<keyword evidence="21" id="KW-0325">Glycoprotein</keyword>
<evidence type="ECO:0000256" key="6">
    <source>
        <dbReference type="ARBA" id="ARBA00007701"/>
    </source>
</evidence>
<evidence type="ECO:0000256" key="4">
    <source>
        <dbReference type="ARBA" id="ARBA00004208"/>
    </source>
</evidence>
<comment type="function">
    <text evidence="3">Mediates the viral entry into the host cell together with fusion/F protein. Attaches the virus to sialic acid-containing cell receptors and thereby initiates infection. Binding of HN protein to the receptor induces a conformational change that allows the F protein to trigger virion/cell membranes fusion.</text>
</comment>
<evidence type="ECO:0000256" key="2">
    <source>
        <dbReference type="ARBA" id="ARBA00003028"/>
    </source>
</evidence>
<accession>A0A1L5YIM4</accession>
<dbReference type="InterPro" id="IPR036278">
    <property type="entry name" value="Sialidase_sf"/>
</dbReference>
<dbReference type="EC" id="3.2.1.18" evidence="7"/>